<dbReference type="AlphaFoldDB" id="A0A9N7NUU7"/>
<sequence length="271" mass="30725">MAAPTLQRVRHFLWVAARNQLFTNGERMRRHLTDDGECGACGQLETTLHVLRDCPQARMLWDILIPRSHRIEFFSLDLRPWLWCNLLDARVVDLVEWATIFSTACWRIWIWRNMAVFSHKLVPLETKVQDVRRRVEQYWEATSYAALLGSRARQYESDYLLSKLPPTKDEAQYDEPAGQIDGTNVRPPATATIPVTRLCDKITSPRFSHQAPIHSGALRIGSSVHRSLTTSVGTAYRVTQFPSGGLSATLHSRGMCTIHQVGASDGITVDE</sequence>
<evidence type="ECO:0000259" key="1">
    <source>
        <dbReference type="Pfam" id="PF13966"/>
    </source>
</evidence>
<evidence type="ECO:0000313" key="3">
    <source>
        <dbReference type="Proteomes" id="UP001153555"/>
    </source>
</evidence>
<dbReference type="Proteomes" id="UP001153555">
    <property type="component" value="Unassembled WGS sequence"/>
</dbReference>
<feature type="domain" description="Reverse transcriptase zinc-binding" evidence="1">
    <location>
        <begin position="7"/>
        <end position="61"/>
    </location>
</feature>
<comment type="caution">
    <text evidence="2">The sequence shown here is derived from an EMBL/GenBank/DDBJ whole genome shotgun (WGS) entry which is preliminary data.</text>
</comment>
<dbReference type="EMBL" id="CACSLK010030184">
    <property type="protein sequence ID" value="CAA0837270.1"/>
    <property type="molecule type" value="Genomic_DNA"/>
</dbReference>
<protein>
    <submittedName>
        <fullName evidence="2">Polynucleotidyl transferase- ribonuclease H-like superfamily protein</fullName>
    </submittedName>
</protein>
<dbReference type="Pfam" id="PF13966">
    <property type="entry name" value="zf-RVT"/>
    <property type="match status" value="1"/>
</dbReference>
<keyword evidence="2" id="KW-0808">Transferase</keyword>
<keyword evidence="3" id="KW-1185">Reference proteome</keyword>
<dbReference type="InterPro" id="IPR026960">
    <property type="entry name" value="RVT-Znf"/>
</dbReference>
<name>A0A9N7NUU7_STRHE</name>
<reference evidence="2" key="1">
    <citation type="submission" date="2019-12" db="EMBL/GenBank/DDBJ databases">
        <authorList>
            <person name="Scholes J."/>
        </authorList>
    </citation>
    <scope>NUCLEOTIDE SEQUENCE</scope>
</reference>
<dbReference type="GO" id="GO:0016740">
    <property type="term" value="F:transferase activity"/>
    <property type="evidence" value="ECO:0007669"/>
    <property type="project" value="UniProtKB-KW"/>
</dbReference>
<evidence type="ECO:0000313" key="2">
    <source>
        <dbReference type="EMBL" id="CAA0837270.1"/>
    </source>
</evidence>
<accession>A0A9N7NUU7</accession>
<dbReference type="OrthoDB" id="1752219at2759"/>
<proteinExistence type="predicted"/>
<organism evidence="2 3">
    <name type="scientific">Striga hermonthica</name>
    <name type="common">Purple witchweed</name>
    <name type="synonym">Buchnera hermonthica</name>
    <dbReference type="NCBI Taxonomy" id="68872"/>
    <lineage>
        <taxon>Eukaryota</taxon>
        <taxon>Viridiplantae</taxon>
        <taxon>Streptophyta</taxon>
        <taxon>Embryophyta</taxon>
        <taxon>Tracheophyta</taxon>
        <taxon>Spermatophyta</taxon>
        <taxon>Magnoliopsida</taxon>
        <taxon>eudicotyledons</taxon>
        <taxon>Gunneridae</taxon>
        <taxon>Pentapetalae</taxon>
        <taxon>asterids</taxon>
        <taxon>lamiids</taxon>
        <taxon>Lamiales</taxon>
        <taxon>Orobanchaceae</taxon>
        <taxon>Buchnereae</taxon>
        <taxon>Striga</taxon>
    </lineage>
</organism>
<gene>
    <name evidence="2" type="ORF">SHERM_04261</name>
</gene>